<keyword evidence="2" id="KW-0328">Glycosyltransferase</keyword>
<evidence type="ECO:0000259" key="7">
    <source>
        <dbReference type="Pfam" id="PF03633"/>
    </source>
</evidence>
<evidence type="ECO:0000259" key="8">
    <source>
        <dbReference type="Pfam" id="PF03636"/>
    </source>
</evidence>
<accession>A0AA49JFK8</accession>
<organism evidence="9">
    <name type="scientific">Roseihalotalea indica</name>
    <dbReference type="NCBI Taxonomy" id="2867963"/>
    <lineage>
        <taxon>Bacteria</taxon>
        <taxon>Pseudomonadati</taxon>
        <taxon>Bacteroidota</taxon>
        <taxon>Cytophagia</taxon>
        <taxon>Cytophagales</taxon>
        <taxon>Catalimonadaceae</taxon>
        <taxon>Roseihalotalea</taxon>
    </lineage>
</organism>
<dbReference type="InterPro" id="IPR037018">
    <property type="entry name" value="GH65_N"/>
</dbReference>
<dbReference type="PIRSF" id="PIRSF036289">
    <property type="entry name" value="Glycosyl_hydrolase_malt_phosph"/>
    <property type="match status" value="1"/>
</dbReference>
<dbReference type="GO" id="GO:0030246">
    <property type="term" value="F:carbohydrate binding"/>
    <property type="evidence" value="ECO:0007669"/>
    <property type="project" value="InterPro"/>
</dbReference>
<comment type="similarity">
    <text evidence="1">Belongs to the glycosyl hydrolase 65 family.</text>
</comment>
<dbReference type="Pfam" id="PF03636">
    <property type="entry name" value="Glyco_hydro_65N"/>
    <property type="match status" value="1"/>
</dbReference>
<feature type="binding site" evidence="5">
    <location>
        <begin position="615"/>
        <end position="616"/>
    </location>
    <ligand>
        <name>substrate</name>
    </ligand>
</feature>
<keyword evidence="3" id="KW-0808">Transferase</keyword>
<protein>
    <submittedName>
        <fullName evidence="9">Glycosyl hydrolase family 65 protein</fullName>
    </submittedName>
</protein>
<evidence type="ECO:0000313" key="9">
    <source>
        <dbReference type="EMBL" id="WKN38636.1"/>
    </source>
</evidence>
<dbReference type="InterPro" id="IPR005194">
    <property type="entry name" value="Glyco_hydro_65_C"/>
</dbReference>
<evidence type="ECO:0000256" key="5">
    <source>
        <dbReference type="PIRSR" id="PIRSR036289-51"/>
    </source>
</evidence>
<feature type="active site" description="Proton donor" evidence="4">
    <location>
        <position position="494"/>
    </location>
</feature>
<proteinExistence type="inferred from homology"/>
<evidence type="ECO:0000256" key="2">
    <source>
        <dbReference type="ARBA" id="ARBA00022676"/>
    </source>
</evidence>
<reference evidence="9" key="2">
    <citation type="journal article" date="2024" name="Antonie Van Leeuwenhoek">
        <title>Roseihalotalea indica gen. nov., sp. nov., a halophilic Bacteroidetes from mesopelagic Southwest Indian Ocean with higher carbohydrate metabolic potential.</title>
        <authorList>
            <person name="Chen B."/>
            <person name="Zhang M."/>
            <person name="Lin D."/>
            <person name="Ye J."/>
            <person name="Tang K."/>
        </authorList>
    </citation>
    <scope>NUCLEOTIDE SEQUENCE</scope>
    <source>
        <strain evidence="9">TK19036</strain>
    </source>
</reference>
<dbReference type="PANTHER" id="PTHR11051">
    <property type="entry name" value="GLYCOSYL HYDROLASE-RELATED"/>
    <property type="match status" value="1"/>
</dbReference>
<dbReference type="Pfam" id="PF03632">
    <property type="entry name" value="Glyco_hydro_65m"/>
    <property type="match status" value="1"/>
</dbReference>
<dbReference type="EMBL" id="CP120682">
    <property type="protein sequence ID" value="WKN38636.1"/>
    <property type="molecule type" value="Genomic_DNA"/>
</dbReference>
<dbReference type="InterPro" id="IPR011013">
    <property type="entry name" value="Gal_mutarotase_sf_dom"/>
</dbReference>
<dbReference type="GO" id="GO:0004553">
    <property type="term" value="F:hydrolase activity, hydrolyzing O-glycosyl compounds"/>
    <property type="evidence" value="ECO:0007669"/>
    <property type="project" value="TreeGrafter"/>
</dbReference>
<dbReference type="Gene3D" id="2.70.98.40">
    <property type="entry name" value="Glycoside hydrolase, family 65, N-terminal domain"/>
    <property type="match status" value="1"/>
</dbReference>
<feature type="domain" description="Glycoside hydrolase family 65 central catalytic" evidence="6">
    <location>
        <begin position="318"/>
        <end position="714"/>
    </location>
</feature>
<dbReference type="InterPro" id="IPR005195">
    <property type="entry name" value="Glyco_hydro_65_M"/>
</dbReference>
<feature type="binding site" evidence="5">
    <location>
        <begin position="355"/>
        <end position="356"/>
    </location>
    <ligand>
        <name>substrate</name>
    </ligand>
</feature>
<dbReference type="GO" id="GO:0016757">
    <property type="term" value="F:glycosyltransferase activity"/>
    <property type="evidence" value="ECO:0007669"/>
    <property type="project" value="UniProtKB-KW"/>
</dbReference>
<dbReference type="AlphaFoldDB" id="A0AA49JFK8"/>
<evidence type="ECO:0000256" key="3">
    <source>
        <dbReference type="ARBA" id="ARBA00022679"/>
    </source>
</evidence>
<feature type="domain" description="Glycoside hydrolase family 65 N-terminal" evidence="8">
    <location>
        <begin position="8"/>
        <end position="264"/>
    </location>
</feature>
<dbReference type="SUPFAM" id="SSF48208">
    <property type="entry name" value="Six-hairpin glycosidases"/>
    <property type="match status" value="1"/>
</dbReference>
<gene>
    <name evidence="9" type="ORF">K4G66_07960</name>
</gene>
<dbReference type="Pfam" id="PF03633">
    <property type="entry name" value="Glyco_hydro_65C"/>
    <property type="match status" value="1"/>
</dbReference>
<dbReference type="GO" id="GO:0005975">
    <property type="term" value="P:carbohydrate metabolic process"/>
    <property type="evidence" value="ECO:0007669"/>
    <property type="project" value="InterPro"/>
</dbReference>
<dbReference type="FunFam" id="1.50.10.10:FF:000053">
    <property type="entry name" value="Putative glycosyl hydrolase"/>
    <property type="match status" value="1"/>
</dbReference>
<dbReference type="InterPro" id="IPR005196">
    <property type="entry name" value="Glyco_hydro_65_N"/>
</dbReference>
<dbReference type="InterPro" id="IPR017045">
    <property type="entry name" value="Malt_Pase/Glycosyl_Hdrlase"/>
</dbReference>
<dbReference type="SUPFAM" id="SSF74650">
    <property type="entry name" value="Galactose mutarotase-like"/>
    <property type="match status" value="1"/>
</dbReference>
<keyword evidence="9" id="KW-0378">Hydrolase</keyword>
<sequence>MNNWKLVYKGLNTAQEGLREALCTLGNGYFATRGAAEESVADQVHYPGTYLAGGYNRLPSMIAGKFIENEDLVNWPNWLSLSFKVEGDENWFSLERSRVIHYRQELDMALGILRREMHFIDPKNRESTIVSTRLASMDNPHWAAIRWEFQAVNWSGSICLRTGLDGSVKNEGVKRYGELNNQHLKIIDQGETTGDVIYLLVQSNQSRIYMAQATCCQVFEEDRQAIAKRKTTQEEGKISQYITLDVRQKKVTTIEKTVVVFTSKDQAISEPLIEARQAIAEKVSFTMLEKNHAEAWARLWKRFDISFLAPENSQLLLRLHIFHLLQTCSMHTIGRDVGVPARGWHGEAYRGHIFWDELFIFPLLNFRMPDLTRSLLLYRYNRLHAARKLAEKEGLRGAMFPWQSSSNGREESQVVHLNPQSGQWVPDHTYLQRHVNLAIAYNIWQYYEATADMGFMKFYGVEMLLEIARFFTSISTWNESKGRYEILKVVGPDEFHTAYPRAEQPGIDNNAYTNFMASWLFSHTLMGLALLGESRKNELIQKLEIEEKELQSWDEISRKLFIPFIENGIIAQFEGYDKLKDFDWEGYRKKYDNIQRLDRILDAEGDSVNRYKASKQADVLMLFYLFSSEELGTQLERLGYDFAPTQIPENILYYLSRTSNGSTLSRIVQSWVEVRADRECAWHCFREALVSDFEDVQGGTTAEGIHLGSMAGTVDIMQRCLTGLEIRDDVLWLNPHFPKEIASLKMQLYYRGVWLMLDFSQHKCRVEAKDGNSPPVTIRFPAQELQLQPGKTEIIDI</sequence>
<name>A0AA49JFK8_9BACT</name>
<dbReference type="InterPro" id="IPR012341">
    <property type="entry name" value="6hp_glycosidase-like_sf"/>
</dbReference>
<evidence type="ECO:0000256" key="4">
    <source>
        <dbReference type="PIRSR" id="PIRSR036289-50"/>
    </source>
</evidence>
<evidence type="ECO:0000256" key="1">
    <source>
        <dbReference type="ARBA" id="ARBA00006768"/>
    </source>
</evidence>
<dbReference type="InterPro" id="IPR008928">
    <property type="entry name" value="6-hairpin_glycosidase_sf"/>
</dbReference>
<feature type="domain" description="Glycoside hydrolase family 65 C-terminal" evidence="7">
    <location>
        <begin position="724"/>
        <end position="787"/>
    </location>
</feature>
<dbReference type="PANTHER" id="PTHR11051:SF8">
    <property type="entry name" value="PROTEIN-GLUCOSYLGALACTOSYLHYDROXYLYSINE GLUCOSIDASE"/>
    <property type="match status" value="1"/>
</dbReference>
<evidence type="ECO:0000259" key="6">
    <source>
        <dbReference type="Pfam" id="PF03632"/>
    </source>
</evidence>
<dbReference type="Gene3D" id="2.60.420.10">
    <property type="entry name" value="Maltose phosphorylase, domain 3"/>
    <property type="match status" value="1"/>
</dbReference>
<reference evidence="9" key="1">
    <citation type="journal article" date="2023" name="Comput. Struct. Biotechnol. J.">
        <title>Discovery of a novel marine Bacteroidetes with a rich repertoire of carbohydrate-active enzymes.</title>
        <authorList>
            <person name="Chen B."/>
            <person name="Liu G."/>
            <person name="Chen Q."/>
            <person name="Wang H."/>
            <person name="Liu L."/>
            <person name="Tang K."/>
        </authorList>
    </citation>
    <scope>NUCLEOTIDE SEQUENCE</scope>
    <source>
        <strain evidence="9">TK19036</strain>
    </source>
</reference>
<dbReference type="Gene3D" id="1.50.10.10">
    <property type="match status" value="1"/>
</dbReference>